<dbReference type="Proteomes" id="UP000230750">
    <property type="component" value="Unassembled WGS sequence"/>
</dbReference>
<keyword evidence="2" id="KW-1185">Reference proteome</keyword>
<accession>A0A2G8LRH1</accession>
<evidence type="ECO:0000313" key="2">
    <source>
        <dbReference type="Proteomes" id="UP000230750"/>
    </source>
</evidence>
<organism evidence="1 2">
    <name type="scientific">Stichopus japonicus</name>
    <name type="common">Sea cucumber</name>
    <dbReference type="NCBI Taxonomy" id="307972"/>
    <lineage>
        <taxon>Eukaryota</taxon>
        <taxon>Metazoa</taxon>
        <taxon>Echinodermata</taxon>
        <taxon>Eleutherozoa</taxon>
        <taxon>Echinozoa</taxon>
        <taxon>Holothuroidea</taxon>
        <taxon>Aspidochirotacea</taxon>
        <taxon>Aspidochirotida</taxon>
        <taxon>Stichopodidae</taxon>
        <taxon>Apostichopus</taxon>
    </lineage>
</organism>
<comment type="caution">
    <text evidence="1">The sequence shown here is derived from an EMBL/GenBank/DDBJ whole genome shotgun (WGS) entry which is preliminary data.</text>
</comment>
<protein>
    <submittedName>
        <fullName evidence="1">Uncharacterized protein</fullName>
    </submittedName>
</protein>
<gene>
    <name evidence="1" type="ORF">BSL78_00197</name>
</gene>
<dbReference type="EMBL" id="MRZV01000004">
    <property type="protein sequence ID" value="PIK62863.1"/>
    <property type="molecule type" value="Genomic_DNA"/>
</dbReference>
<dbReference type="OrthoDB" id="120976at2759"/>
<reference evidence="1 2" key="1">
    <citation type="journal article" date="2017" name="PLoS Biol.">
        <title>The sea cucumber genome provides insights into morphological evolution and visceral regeneration.</title>
        <authorList>
            <person name="Zhang X."/>
            <person name="Sun L."/>
            <person name="Yuan J."/>
            <person name="Sun Y."/>
            <person name="Gao Y."/>
            <person name="Zhang L."/>
            <person name="Li S."/>
            <person name="Dai H."/>
            <person name="Hamel J.F."/>
            <person name="Liu C."/>
            <person name="Yu Y."/>
            <person name="Liu S."/>
            <person name="Lin W."/>
            <person name="Guo K."/>
            <person name="Jin S."/>
            <person name="Xu P."/>
            <person name="Storey K.B."/>
            <person name="Huan P."/>
            <person name="Zhang T."/>
            <person name="Zhou Y."/>
            <person name="Zhang J."/>
            <person name="Lin C."/>
            <person name="Li X."/>
            <person name="Xing L."/>
            <person name="Huo D."/>
            <person name="Sun M."/>
            <person name="Wang L."/>
            <person name="Mercier A."/>
            <person name="Li F."/>
            <person name="Yang H."/>
            <person name="Xiang J."/>
        </authorList>
    </citation>
    <scope>NUCLEOTIDE SEQUENCE [LARGE SCALE GENOMIC DNA]</scope>
    <source>
        <strain evidence="1">Shaxun</strain>
        <tissue evidence="1">Muscle</tissue>
    </source>
</reference>
<evidence type="ECO:0000313" key="1">
    <source>
        <dbReference type="EMBL" id="PIK62863.1"/>
    </source>
</evidence>
<name>A0A2G8LRH1_STIJA</name>
<sequence length="118" mass="13096">MLEQTNKTDRFLKTVSDLVSSSVTTINKDESKLMQRSTLQILDVASKNQVPISCLVLDKGLAEANDDGISLESGFHIPVLSTIKKLEIRLEKGTELTQEETLGVFSYAQECHNLKNLT</sequence>
<proteinExistence type="predicted"/>
<dbReference type="AlphaFoldDB" id="A0A2G8LRH1"/>